<name>A0A1F5ENS9_9BACT</name>
<keyword evidence="1" id="KW-0690">Ribosome biogenesis</keyword>
<evidence type="ECO:0000313" key="2">
    <source>
        <dbReference type="EMBL" id="OGD69057.1"/>
    </source>
</evidence>
<dbReference type="EMBL" id="MFAB01000009">
    <property type="protein sequence ID" value="OGD69057.1"/>
    <property type="molecule type" value="Genomic_DNA"/>
</dbReference>
<dbReference type="GO" id="GO:0005829">
    <property type="term" value="C:cytosol"/>
    <property type="evidence" value="ECO:0007669"/>
    <property type="project" value="TreeGrafter"/>
</dbReference>
<gene>
    <name evidence="2" type="ORF">A2996_02230</name>
</gene>
<evidence type="ECO:0008006" key="4">
    <source>
        <dbReference type="Google" id="ProtNLM"/>
    </source>
</evidence>
<dbReference type="GO" id="GO:0006364">
    <property type="term" value="P:rRNA processing"/>
    <property type="evidence" value="ECO:0007669"/>
    <property type="project" value="InterPro"/>
</dbReference>
<dbReference type="AlphaFoldDB" id="A0A1F5ENS9"/>
<organism evidence="2 3">
    <name type="scientific">Candidatus Campbellbacteria bacterium RIFCSPLOWO2_01_FULL_34_15</name>
    <dbReference type="NCBI Taxonomy" id="1797579"/>
    <lineage>
        <taxon>Bacteria</taxon>
        <taxon>Candidatus Campbelliibacteriota</taxon>
    </lineage>
</organism>
<accession>A0A1F5ENS9</accession>
<dbReference type="GO" id="GO:0043024">
    <property type="term" value="F:ribosomal small subunit binding"/>
    <property type="evidence" value="ECO:0007669"/>
    <property type="project" value="TreeGrafter"/>
</dbReference>
<dbReference type="InterPro" id="IPR015946">
    <property type="entry name" value="KH_dom-like_a/b"/>
</dbReference>
<sequence length="108" mass="12975">MTDLRQDKVKELIRNQAAQFLQEESNYTSLITVTDASVSKDFKRATIFVTVYPETSEESVINFLKRKRRDFKEFIKPKVRMKRIPFFDFEIDRGEKNRQRIDEISHKI</sequence>
<dbReference type="Gene3D" id="3.30.300.20">
    <property type="match status" value="1"/>
</dbReference>
<dbReference type="InterPro" id="IPR023799">
    <property type="entry name" value="RbfA_dom_sf"/>
</dbReference>
<dbReference type="SUPFAM" id="SSF89919">
    <property type="entry name" value="Ribosome-binding factor A, RbfA"/>
    <property type="match status" value="1"/>
</dbReference>
<reference evidence="2 3" key="1">
    <citation type="journal article" date="2016" name="Nat. Commun.">
        <title>Thousands of microbial genomes shed light on interconnected biogeochemical processes in an aquifer system.</title>
        <authorList>
            <person name="Anantharaman K."/>
            <person name="Brown C.T."/>
            <person name="Hug L.A."/>
            <person name="Sharon I."/>
            <person name="Castelle C.J."/>
            <person name="Probst A.J."/>
            <person name="Thomas B.C."/>
            <person name="Singh A."/>
            <person name="Wilkins M.J."/>
            <person name="Karaoz U."/>
            <person name="Brodie E.L."/>
            <person name="Williams K.H."/>
            <person name="Hubbard S.S."/>
            <person name="Banfield J.F."/>
        </authorList>
    </citation>
    <scope>NUCLEOTIDE SEQUENCE [LARGE SCALE GENOMIC DNA]</scope>
</reference>
<comment type="caution">
    <text evidence="2">The sequence shown here is derived from an EMBL/GenBank/DDBJ whole genome shotgun (WGS) entry which is preliminary data.</text>
</comment>
<evidence type="ECO:0000313" key="3">
    <source>
        <dbReference type="Proteomes" id="UP000176865"/>
    </source>
</evidence>
<proteinExistence type="predicted"/>
<protein>
    <recommendedName>
        <fullName evidence="4">Ribosome-binding factor A</fullName>
    </recommendedName>
</protein>
<dbReference type="PANTHER" id="PTHR33515">
    <property type="entry name" value="RIBOSOME-BINDING FACTOR A, CHLOROPLASTIC-RELATED"/>
    <property type="match status" value="1"/>
</dbReference>
<dbReference type="PANTHER" id="PTHR33515:SF1">
    <property type="entry name" value="RIBOSOME-BINDING FACTOR A, CHLOROPLASTIC-RELATED"/>
    <property type="match status" value="1"/>
</dbReference>
<evidence type="ECO:0000256" key="1">
    <source>
        <dbReference type="ARBA" id="ARBA00022517"/>
    </source>
</evidence>
<dbReference type="Pfam" id="PF02033">
    <property type="entry name" value="RBFA"/>
    <property type="match status" value="1"/>
</dbReference>
<dbReference type="Proteomes" id="UP000176865">
    <property type="component" value="Unassembled WGS sequence"/>
</dbReference>
<dbReference type="InterPro" id="IPR000238">
    <property type="entry name" value="RbfA"/>
</dbReference>
<dbReference type="STRING" id="1797579.A2996_02230"/>